<feature type="region of interest" description="Disordered" evidence="1">
    <location>
        <begin position="23"/>
        <end position="43"/>
    </location>
</feature>
<dbReference type="EMBL" id="JBBWWR010000005">
    <property type="protein sequence ID" value="KAK8966671.1"/>
    <property type="molecule type" value="Genomic_DNA"/>
</dbReference>
<comment type="caution">
    <text evidence="2">The sequence shown here is derived from an EMBL/GenBank/DDBJ whole genome shotgun (WGS) entry which is preliminary data.</text>
</comment>
<accession>A0ABR2MRP0</accession>
<name>A0ABR2MRP0_9ASPA</name>
<keyword evidence="3" id="KW-1185">Reference proteome</keyword>
<proteinExistence type="predicted"/>
<gene>
    <name evidence="2" type="ORF">KSP40_PGU006735</name>
</gene>
<dbReference type="Proteomes" id="UP001412067">
    <property type="component" value="Unassembled WGS sequence"/>
</dbReference>
<feature type="compositionally biased region" description="Basic and acidic residues" evidence="1">
    <location>
        <begin position="116"/>
        <end position="127"/>
    </location>
</feature>
<organism evidence="2 3">
    <name type="scientific">Platanthera guangdongensis</name>
    <dbReference type="NCBI Taxonomy" id="2320717"/>
    <lineage>
        <taxon>Eukaryota</taxon>
        <taxon>Viridiplantae</taxon>
        <taxon>Streptophyta</taxon>
        <taxon>Embryophyta</taxon>
        <taxon>Tracheophyta</taxon>
        <taxon>Spermatophyta</taxon>
        <taxon>Magnoliopsida</taxon>
        <taxon>Liliopsida</taxon>
        <taxon>Asparagales</taxon>
        <taxon>Orchidaceae</taxon>
        <taxon>Orchidoideae</taxon>
        <taxon>Orchideae</taxon>
        <taxon>Orchidinae</taxon>
        <taxon>Platanthera</taxon>
    </lineage>
</organism>
<evidence type="ECO:0000256" key="1">
    <source>
        <dbReference type="SAM" id="MobiDB-lite"/>
    </source>
</evidence>
<protein>
    <submittedName>
        <fullName evidence="2">Uncharacterized protein</fullName>
    </submittedName>
</protein>
<sequence>MTRGQPFESEDFDFDPEIERSLARIRSQRRNPSLDPEESIGEPTVVVMATPNLPPVAERTMSYYARPNLDDSGSSIVRPAVANNNFKIKSSVIQMVQNAVQFDGLPDEDPNNRSTTTREREIAMGDR</sequence>
<reference evidence="2 3" key="1">
    <citation type="journal article" date="2022" name="Nat. Plants">
        <title>Genomes of leafy and leafless Platanthera orchids illuminate the evolution of mycoheterotrophy.</title>
        <authorList>
            <person name="Li M.H."/>
            <person name="Liu K.W."/>
            <person name="Li Z."/>
            <person name="Lu H.C."/>
            <person name="Ye Q.L."/>
            <person name="Zhang D."/>
            <person name="Wang J.Y."/>
            <person name="Li Y.F."/>
            <person name="Zhong Z.M."/>
            <person name="Liu X."/>
            <person name="Yu X."/>
            <person name="Liu D.K."/>
            <person name="Tu X.D."/>
            <person name="Liu B."/>
            <person name="Hao Y."/>
            <person name="Liao X.Y."/>
            <person name="Jiang Y.T."/>
            <person name="Sun W.H."/>
            <person name="Chen J."/>
            <person name="Chen Y.Q."/>
            <person name="Ai Y."/>
            <person name="Zhai J.W."/>
            <person name="Wu S.S."/>
            <person name="Zhou Z."/>
            <person name="Hsiao Y.Y."/>
            <person name="Wu W.L."/>
            <person name="Chen Y.Y."/>
            <person name="Lin Y.F."/>
            <person name="Hsu J.L."/>
            <person name="Li C.Y."/>
            <person name="Wang Z.W."/>
            <person name="Zhao X."/>
            <person name="Zhong W.Y."/>
            <person name="Ma X.K."/>
            <person name="Ma L."/>
            <person name="Huang J."/>
            <person name="Chen G.Z."/>
            <person name="Huang M.Z."/>
            <person name="Huang L."/>
            <person name="Peng D.H."/>
            <person name="Luo Y.B."/>
            <person name="Zou S.Q."/>
            <person name="Chen S.P."/>
            <person name="Lan S."/>
            <person name="Tsai W.C."/>
            <person name="Van de Peer Y."/>
            <person name="Liu Z.J."/>
        </authorList>
    </citation>
    <scope>NUCLEOTIDE SEQUENCE [LARGE SCALE GENOMIC DNA]</scope>
    <source>
        <strain evidence="2">Lor288</strain>
    </source>
</reference>
<feature type="region of interest" description="Disordered" evidence="1">
    <location>
        <begin position="103"/>
        <end position="127"/>
    </location>
</feature>
<evidence type="ECO:0000313" key="2">
    <source>
        <dbReference type="EMBL" id="KAK8966671.1"/>
    </source>
</evidence>
<evidence type="ECO:0000313" key="3">
    <source>
        <dbReference type="Proteomes" id="UP001412067"/>
    </source>
</evidence>